<gene>
    <name evidence="1" type="ORF">QBC37DRAFT_298296</name>
</gene>
<protein>
    <submittedName>
        <fullName evidence="1">Uncharacterized protein</fullName>
    </submittedName>
</protein>
<dbReference type="Gene3D" id="3.80.10.10">
    <property type="entry name" value="Ribonuclease Inhibitor"/>
    <property type="match status" value="1"/>
</dbReference>
<reference evidence="1" key="2">
    <citation type="submission" date="2023-05" db="EMBL/GenBank/DDBJ databases">
        <authorList>
            <consortium name="Lawrence Berkeley National Laboratory"/>
            <person name="Steindorff A."/>
            <person name="Hensen N."/>
            <person name="Bonometti L."/>
            <person name="Westerberg I."/>
            <person name="Brannstrom I.O."/>
            <person name="Guillou S."/>
            <person name="Cros-Aarteil S."/>
            <person name="Calhoun S."/>
            <person name="Haridas S."/>
            <person name="Kuo A."/>
            <person name="Mondo S."/>
            <person name="Pangilinan J."/>
            <person name="Riley R."/>
            <person name="Labutti K."/>
            <person name="Andreopoulos B."/>
            <person name="Lipzen A."/>
            <person name="Chen C."/>
            <person name="Yanf M."/>
            <person name="Daum C."/>
            <person name="Ng V."/>
            <person name="Clum A."/>
            <person name="Ohm R."/>
            <person name="Martin F."/>
            <person name="Silar P."/>
            <person name="Natvig D."/>
            <person name="Lalanne C."/>
            <person name="Gautier V."/>
            <person name="Ament-Velasquez S.L."/>
            <person name="Kruys A."/>
            <person name="Hutchinson M.I."/>
            <person name="Powell A.J."/>
            <person name="Barry K."/>
            <person name="Miller A.N."/>
            <person name="Grigoriev I.V."/>
            <person name="Debuchy R."/>
            <person name="Gladieux P."/>
            <person name="Thoren M.H."/>
            <person name="Johannesson H."/>
        </authorList>
    </citation>
    <scope>NUCLEOTIDE SEQUENCE</scope>
    <source>
        <strain evidence="1">PSN293</strain>
    </source>
</reference>
<evidence type="ECO:0000313" key="1">
    <source>
        <dbReference type="EMBL" id="KAK4207637.1"/>
    </source>
</evidence>
<keyword evidence="2" id="KW-1185">Reference proteome</keyword>
<name>A0AAN7B2L4_9PEZI</name>
<dbReference type="EMBL" id="MU858282">
    <property type="protein sequence ID" value="KAK4207637.1"/>
    <property type="molecule type" value="Genomic_DNA"/>
</dbReference>
<comment type="caution">
    <text evidence="1">The sequence shown here is derived from an EMBL/GenBank/DDBJ whole genome shotgun (WGS) entry which is preliminary data.</text>
</comment>
<dbReference type="InterPro" id="IPR032675">
    <property type="entry name" value="LRR_dom_sf"/>
</dbReference>
<organism evidence="1 2">
    <name type="scientific">Rhypophila decipiens</name>
    <dbReference type="NCBI Taxonomy" id="261697"/>
    <lineage>
        <taxon>Eukaryota</taxon>
        <taxon>Fungi</taxon>
        <taxon>Dikarya</taxon>
        <taxon>Ascomycota</taxon>
        <taxon>Pezizomycotina</taxon>
        <taxon>Sordariomycetes</taxon>
        <taxon>Sordariomycetidae</taxon>
        <taxon>Sordariales</taxon>
        <taxon>Naviculisporaceae</taxon>
        <taxon>Rhypophila</taxon>
    </lineage>
</organism>
<sequence>KTYINLTRDYAVEQLQSLSRNGFLPAVRELVLHVANNIEPSIDTFHLVCELIPQMSGLSVLHWTGAVIPEKVLEYLDKHPQTRLHITVQHETESTSRADLHRRQLDLLEKLASDLSGSPDLACLRIDLINDVSRHSRQLMQGPFKQLLLSSPALRSLSINLGQRQGGCVWGRGDPVNDSFGLVRNEAPLNPLQKLEMTGYYWGMPRYPRPVAEVEYWQRTFDWSQLRRLSLHKASEYMYNSLPLAEFLAPQLVALEEIEFGDTGFQNDTQVISNFFSLLPSRKLLSISVPFFIPSWTDIAAHAATLHSLSIYPSPLTHQQILVIRNALPNLSTLTVICDRDDVTESWPYESFSLLASIPRLQHLTIWFEIGPHTAPLKPYLTVESAGDIFSQLRGYGAAKLQRLHMHSGSPPAPFWGKPDLDLYDWRYINPTSFVCKSKQDINGNSTCLVTCTKLSKAENDRLRRDAARSQGTRCSSPNKWDASNVKCQVALNGPMSLSEWVAWRDRIRGEARKGSSWWCM</sequence>
<evidence type="ECO:0000313" key="2">
    <source>
        <dbReference type="Proteomes" id="UP001301769"/>
    </source>
</evidence>
<dbReference type="AlphaFoldDB" id="A0AAN7B2L4"/>
<feature type="non-terminal residue" evidence="1">
    <location>
        <position position="1"/>
    </location>
</feature>
<reference evidence="1" key="1">
    <citation type="journal article" date="2023" name="Mol. Phylogenet. Evol.">
        <title>Genome-scale phylogeny and comparative genomics of the fungal order Sordariales.</title>
        <authorList>
            <person name="Hensen N."/>
            <person name="Bonometti L."/>
            <person name="Westerberg I."/>
            <person name="Brannstrom I.O."/>
            <person name="Guillou S."/>
            <person name="Cros-Aarteil S."/>
            <person name="Calhoun S."/>
            <person name="Haridas S."/>
            <person name="Kuo A."/>
            <person name="Mondo S."/>
            <person name="Pangilinan J."/>
            <person name="Riley R."/>
            <person name="LaButti K."/>
            <person name="Andreopoulos B."/>
            <person name="Lipzen A."/>
            <person name="Chen C."/>
            <person name="Yan M."/>
            <person name="Daum C."/>
            <person name="Ng V."/>
            <person name="Clum A."/>
            <person name="Steindorff A."/>
            <person name="Ohm R.A."/>
            <person name="Martin F."/>
            <person name="Silar P."/>
            <person name="Natvig D.O."/>
            <person name="Lalanne C."/>
            <person name="Gautier V."/>
            <person name="Ament-Velasquez S.L."/>
            <person name="Kruys A."/>
            <person name="Hutchinson M.I."/>
            <person name="Powell A.J."/>
            <person name="Barry K."/>
            <person name="Miller A.N."/>
            <person name="Grigoriev I.V."/>
            <person name="Debuchy R."/>
            <person name="Gladieux P."/>
            <person name="Hiltunen Thoren M."/>
            <person name="Johannesson H."/>
        </authorList>
    </citation>
    <scope>NUCLEOTIDE SEQUENCE</scope>
    <source>
        <strain evidence="1">PSN293</strain>
    </source>
</reference>
<proteinExistence type="predicted"/>
<accession>A0AAN7B2L4</accession>
<dbReference type="Proteomes" id="UP001301769">
    <property type="component" value="Unassembled WGS sequence"/>
</dbReference>